<organism evidence="2 3">
    <name type="scientific">Paramuricea clavata</name>
    <name type="common">Red gorgonian</name>
    <name type="synonym">Violescent sea-whip</name>
    <dbReference type="NCBI Taxonomy" id="317549"/>
    <lineage>
        <taxon>Eukaryota</taxon>
        <taxon>Metazoa</taxon>
        <taxon>Cnidaria</taxon>
        <taxon>Anthozoa</taxon>
        <taxon>Octocorallia</taxon>
        <taxon>Malacalcyonacea</taxon>
        <taxon>Plexauridae</taxon>
        <taxon>Paramuricea</taxon>
    </lineage>
</organism>
<dbReference type="InterPro" id="IPR003961">
    <property type="entry name" value="FN3_dom"/>
</dbReference>
<protein>
    <submittedName>
        <fullName evidence="2">Immunoglobulin superfamily DCC subclass member 4-like</fullName>
    </submittedName>
</protein>
<dbReference type="EMBL" id="CACRXK020008072">
    <property type="protein sequence ID" value="CAB4013914.1"/>
    <property type="molecule type" value="Genomic_DNA"/>
</dbReference>
<dbReference type="InterPro" id="IPR007110">
    <property type="entry name" value="Ig-like_dom"/>
</dbReference>
<reference evidence="2" key="1">
    <citation type="submission" date="2020-04" db="EMBL/GenBank/DDBJ databases">
        <authorList>
            <person name="Alioto T."/>
            <person name="Alioto T."/>
            <person name="Gomez Garrido J."/>
        </authorList>
    </citation>
    <scope>NUCLEOTIDE SEQUENCE</scope>
    <source>
        <strain evidence="2">A484AB</strain>
    </source>
</reference>
<dbReference type="AlphaFoldDB" id="A0A6S7I5V3"/>
<evidence type="ECO:0000256" key="1">
    <source>
        <dbReference type="ARBA" id="ARBA00022737"/>
    </source>
</evidence>
<sequence length="448" mass="50560">MEGCNWRMRSVIVLVITNLLPLAMTLYEDLGYLCVQEVQDEEYKAVQTIISYNATPYPFVTNGTNITLTCAGRSVDFVNLPEDQSYMKAVEFYKNNQLLRKCIEDPYLRFRNLSCSATVTGVVNNDKFMCIIRASFAPCNAAQIRFQVGNPVAPHVSRLFPTLKYDDRKLEMTCTGTGIPEPNVAWLLNGSLIDDTSTEKAINAVVDTKLADVQNGTNSYLVNSKIVITDRKFPLHIQCVVKNEMDEMYSENVYTLYVAIINVKLTTATVHWLGHPDMNTNFLSGFVYNVSLKCGKEYNETMRIYNRSSVTFNNLTMGRRYTVKIQALNKMGDLAIGAPSFYLPDVIPAPKNVKMTSISANFAIVQWSVIERQEEKYDRVTGYIVTVINETYFFTIKVSNSSSSVSINHLLSNTSYRVSVVGLSEETEGMPSEWISFKTSLTQGKFER</sequence>
<dbReference type="Gene3D" id="2.60.40.10">
    <property type="entry name" value="Immunoglobulins"/>
    <property type="match status" value="3"/>
</dbReference>
<name>A0A6S7I5V3_PARCT</name>
<dbReference type="InterPro" id="IPR013783">
    <property type="entry name" value="Ig-like_fold"/>
</dbReference>
<dbReference type="SMART" id="SM00060">
    <property type="entry name" value="FN3"/>
    <property type="match status" value="2"/>
</dbReference>
<dbReference type="CDD" id="cd00063">
    <property type="entry name" value="FN3"/>
    <property type="match status" value="2"/>
</dbReference>
<gene>
    <name evidence="2" type="ORF">PACLA_8A085069</name>
</gene>
<evidence type="ECO:0000313" key="3">
    <source>
        <dbReference type="Proteomes" id="UP001152795"/>
    </source>
</evidence>
<comment type="caution">
    <text evidence="2">The sequence shown here is derived from an EMBL/GenBank/DDBJ whole genome shotgun (WGS) entry which is preliminary data.</text>
</comment>
<accession>A0A6S7I5V3</accession>
<dbReference type="SUPFAM" id="SSF49265">
    <property type="entry name" value="Fibronectin type III"/>
    <property type="match status" value="1"/>
</dbReference>
<dbReference type="Proteomes" id="UP001152795">
    <property type="component" value="Unassembled WGS sequence"/>
</dbReference>
<keyword evidence="1" id="KW-0677">Repeat</keyword>
<dbReference type="InterPro" id="IPR050991">
    <property type="entry name" value="ECM_Regulatory_Proteins"/>
</dbReference>
<dbReference type="PANTHER" id="PTHR46708:SF2">
    <property type="entry name" value="FIBRONECTIN TYPE-III DOMAIN-CONTAINING PROTEIN"/>
    <property type="match status" value="1"/>
</dbReference>
<proteinExistence type="predicted"/>
<dbReference type="InterPro" id="IPR036116">
    <property type="entry name" value="FN3_sf"/>
</dbReference>
<dbReference type="InterPro" id="IPR036179">
    <property type="entry name" value="Ig-like_dom_sf"/>
</dbReference>
<dbReference type="Pfam" id="PF00041">
    <property type="entry name" value="fn3"/>
    <property type="match status" value="2"/>
</dbReference>
<dbReference type="PROSITE" id="PS50853">
    <property type="entry name" value="FN3"/>
    <property type="match status" value="1"/>
</dbReference>
<keyword evidence="3" id="KW-1185">Reference proteome</keyword>
<dbReference type="OrthoDB" id="9998697at2759"/>
<dbReference type="PANTHER" id="PTHR46708">
    <property type="entry name" value="TENASCIN"/>
    <property type="match status" value="1"/>
</dbReference>
<dbReference type="PROSITE" id="PS50835">
    <property type="entry name" value="IG_LIKE"/>
    <property type="match status" value="1"/>
</dbReference>
<dbReference type="SUPFAM" id="SSF48726">
    <property type="entry name" value="Immunoglobulin"/>
    <property type="match status" value="1"/>
</dbReference>
<evidence type="ECO:0000313" key="2">
    <source>
        <dbReference type="EMBL" id="CAB4013914.1"/>
    </source>
</evidence>